<organism evidence="2 3">
    <name type="scientific">Paramuricea clavata</name>
    <name type="common">Red gorgonian</name>
    <name type="synonym">Violescent sea-whip</name>
    <dbReference type="NCBI Taxonomy" id="317549"/>
    <lineage>
        <taxon>Eukaryota</taxon>
        <taxon>Metazoa</taxon>
        <taxon>Cnidaria</taxon>
        <taxon>Anthozoa</taxon>
        <taxon>Octocorallia</taxon>
        <taxon>Malacalcyonacea</taxon>
        <taxon>Plexauridae</taxon>
        <taxon>Paramuricea</taxon>
    </lineage>
</organism>
<protein>
    <submittedName>
        <fullName evidence="2">Uncharacterized protein</fullName>
    </submittedName>
</protein>
<evidence type="ECO:0000313" key="3">
    <source>
        <dbReference type="Proteomes" id="UP001152795"/>
    </source>
</evidence>
<name>A0A7D9KG14_PARCT</name>
<accession>A0A7D9KG14</accession>
<dbReference type="Proteomes" id="UP001152795">
    <property type="component" value="Unassembled WGS sequence"/>
</dbReference>
<keyword evidence="3" id="KW-1185">Reference proteome</keyword>
<proteinExistence type="predicted"/>
<feature type="region of interest" description="Disordered" evidence="1">
    <location>
        <begin position="83"/>
        <end position="118"/>
    </location>
</feature>
<reference evidence="2" key="1">
    <citation type="submission" date="2020-04" db="EMBL/GenBank/DDBJ databases">
        <authorList>
            <person name="Alioto T."/>
            <person name="Alioto T."/>
            <person name="Gomez Garrido J."/>
        </authorList>
    </citation>
    <scope>NUCLEOTIDE SEQUENCE</scope>
    <source>
        <strain evidence="2">A484AB</strain>
    </source>
</reference>
<comment type="caution">
    <text evidence="2">The sequence shown here is derived from an EMBL/GenBank/DDBJ whole genome shotgun (WGS) entry which is preliminary data.</text>
</comment>
<feature type="non-terminal residue" evidence="2">
    <location>
        <position position="186"/>
    </location>
</feature>
<dbReference type="OrthoDB" id="10068084at2759"/>
<evidence type="ECO:0000256" key="1">
    <source>
        <dbReference type="SAM" id="MobiDB-lite"/>
    </source>
</evidence>
<evidence type="ECO:0000313" key="2">
    <source>
        <dbReference type="EMBL" id="CAB4044719.1"/>
    </source>
</evidence>
<gene>
    <name evidence="2" type="ORF">PACLA_8A065407</name>
</gene>
<feature type="compositionally biased region" description="Acidic residues" evidence="1">
    <location>
        <begin position="89"/>
        <end position="98"/>
    </location>
</feature>
<dbReference type="EMBL" id="CACRXK020035946">
    <property type="protein sequence ID" value="CAB4044719.1"/>
    <property type="molecule type" value="Genomic_DNA"/>
</dbReference>
<dbReference type="AlphaFoldDB" id="A0A7D9KG14"/>
<sequence length="186" mass="20763">MAGEENFEKLNLKIEEDILSLDVNELVKLANKLELGEENIEGKSRRVLSKLVRKTIYENVELCQTVPKKVEYLHKLQELLEIEPPPLEDATEDTEDNTGDVAASQSPAPLKETTPKVVTVSSGQSSSFTVYRRELKIVGMVGPESQKDRLSFVSLTRQVESGKSKGYTESEVIEAVIRAICQTLKL</sequence>